<gene>
    <name evidence="4" type="ORF">BCR23_10185</name>
</gene>
<keyword evidence="2" id="KW-0732">Signal</keyword>
<dbReference type="Proteomes" id="UP000094764">
    <property type="component" value="Unassembled WGS sequence"/>
</dbReference>
<protein>
    <recommendedName>
        <fullName evidence="3">WxL domain-containing protein</fullName>
    </recommendedName>
</protein>
<name>A0A1E5GR88_9ENTE</name>
<keyword evidence="5" id="KW-1185">Reference proteome</keyword>
<feature type="signal peptide" evidence="2">
    <location>
        <begin position="1"/>
        <end position="21"/>
    </location>
</feature>
<evidence type="ECO:0000256" key="2">
    <source>
        <dbReference type="SAM" id="SignalP"/>
    </source>
</evidence>
<dbReference type="EMBL" id="MIKB01000016">
    <property type="protein sequence ID" value="OEG15196.1"/>
    <property type="molecule type" value="Genomic_DNA"/>
</dbReference>
<evidence type="ECO:0000256" key="1">
    <source>
        <dbReference type="SAM" id="MobiDB-lite"/>
    </source>
</evidence>
<evidence type="ECO:0000259" key="3">
    <source>
        <dbReference type="Pfam" id="PF13731"/>
    </source>
</evidence>
<proteinExistence type="predicted"/>
<dbReference type="RefSeq" id="WP_069635685.1">
    <property type="nucleotide sequence ID" value="NZ_JXKZ01000005.1"/>
</dbReference>
<evidence type="ECO:0000313" key="4">
    <source>
        <dbReference type="EMBL" id="OEG15196.1"/>
    </source>
</evidence>
<feature type="chain" id="PRO_5038682957" description="WxL domain-containing protein" evidence="2">
    <location>
        <begin position="22"/>
        <end position="254"/>
    </location>
</feature>
<feature type="region of interest" description="Disordered" evidence="1">
    <location>
        <begin position="44"/>
        <end position="65"/>
    </location>
</feature>
<sequence length="254" mass="27097">MKLTHKLCGAALIAAVGVSIAIPSTTKAENNPFKSDMDIQFTRNTADDTDTTRPNISGDDNVSGSITRNPVPVGDFGIMDVTPLSFGEQKVVTDGNDRTYWAKDYTEAAGVMANNVLIKDVRSTFNHAYTLTAQITKELTATIKDGGVDKTNTLTGAELLYKNLNIQSDAPTELRLEDAALSATATVTTAAPTTFVNNTSAVKGQGKTYIYFGKLGAANATKSSESVQLKIGKEQNIMAGDYKGEITWVLAESK</sequence>
<dbReference type="InterPro" id="IPR027994">
    <property type="entry name" value="WxL_dom"/>
</dbReference>
<dbReference type="Pfam" id="PF13731">
    <property type="entry name" value="WxL"/>
    <property type="match status" value="1"/>
</dbReference>
<dbReference type="AlphaFoldDB" id="A0A1E5GR88"/>
<dbReference type="STRING" id="903983.BCR23_10185"/>
<feature type="domain" description="WxL" evidence="3">
    <location>
        <begin position="31"/>
        <end position="252"/>
    </location>
</feature>
<organism evidence="4 5">
    <name type="scientific">Enterococcus quebecensis</name>
    <dbReference type="NCBI Taxonomy" id="903983"/>
    <lineage>
        <taxon>Bacteria</taxon>
        <taxon>Bacillati</taxon>
        <taxon>Bacillota</taxon>
        <taxon>Bacilli</taxon>
        <taxon>Lactobacillales</taxon>
        <taxon>Enterococcaceae</taxon>
        <taxon>Enterococcus</taxon>
    </lineage>
</organism>
<feature type="compositionally biased region" description="Polar residues" evidence="1">
    <location>
        <begin position="53"/>
        <end position="65"/>
    </location>
</feature>
<evidence type="ECO:0000313" key="5">
    <source>
        <dbReference type="Proteomes" id="UP000094764"/>
    </source>
</evidence>
<dbReference type="OrthoDB" id="2180629at2"/>
<accession>A0A1E5GR88</accession>
<reference evidence="5" key="1">
    <citation type="submission" date="2016-09" db="EMBL/GenBank/DDBJ databases">
        <authorList>
            <person name="Gulvik C.A."/>
        </authorList>
    </citation>
    <scope>NUCLEOTIDE SEQUENCE [LARGE SCALE GENOMIC DNA]</scope>
    <source>
        <strain evidence="5">LMG 26306</strain>
    </source>
</reference>
<comment type="caution">
    <text evidence="4">The sequence shown here is derived from an EMBL/GenBank/DDBJ whole genome shotgun (WGS) entry which is preliminary data.</text>
</comment>